<dbReference type="RefSeq" id="WP_258542640.1">
    <property type="nucleotide sequence ID" value="NZ_OU015584.1"/>
</dbReference>
<proteinExistence type="predicted"/>
<evidence type="ECO:0008006" key="3">
    <source>
        <dbReference type="Google" id="ProtNLM"/>
    </source>
</evidence>
<keyword evidence="2" id="KW-1185">Reference proteome</keyword>
<dbReference type="KEGG" id="ptan:CRYO30217_02410"/>
<organism evidence="1 2">
    <name type="scientific">Parvicella tangerina</name>
    <dbReference type="NCBI Taxonomy" id="2829795"/>
    <lineage>
        <taxon>Bacteria</taxon>
        <taxon>Pseudomonadati</taxon>
        <taxon>Bacteroidota</taxon>
        <taxon>Flavobacteriia</taxon>
        <taxon>Flavobacteriales</taxon>
        <taxon>Parvicellaceae</taxon>
        <taxon>Parvicella</taxon>
    </lineage>
</organism>
<dbReference type="EMBL" id="OU015584">
    <property type="protein sequence ID" value="CAG5084226.1"/>
    <property type="molecule type" value="Genomic_DNA"/>
</dbReference>
<evidence type="ECO:0000313" key="1">
    <source>
        <dbReference type="EMBL" id="CAG5084226.1"/>
    </source>
</evidence>
<gene>
    <name evidence="1" type="ORF">CRYO30217_02410</name>
</gene>
<dbReference type="Proteomes" id="UP000683507">
    <property type="component" value="Chromosome"/>
</dbReference>
<name>A0A916JNN0_9FLAO</name>
<dbReference type="AlphaFoldDB" id="A0A916JNN0"/>
<accession>A0A916JNN0</accession>
<protein>
    <recommendedName>
        <fullName evidence="3">SprT domain-containing protein</fullName>
    </recommendedName>
</protein>
<evidence type="ECO:0000313" key="2">
    <source>
        <dbReference type="Proteomes" id="UP000683507"/>
    </source>
</evidence>
<sequence>MKEKESKNHLHPLYGYAPDYALHYIDDLVKFYNVHFKVVSPRKTKFGDCRYPLKSRGQIIITVNLDLPKIQFLITSLHELAHAKTFREYHNKVSAHGNEWKNNFSLILRELYETADIPFEEKQVLKSIALKPTASSYGSVSLQNLTKRKETIFLKDIANGNVFTFNDRSFRKIRLLRTYVLCSCESSARKYKIHRLAEINASSIIE</sequence>
<reference evidence="1" key="1">
    <citation type="submission" date="2021-04" db="EMBL/GenBank/DDBJ databases">
        <authorList>
            <person name="Rodrigo-Torres L."/>
            <person name="Arahal R. D."/>
            <person name="Lucena T."/>
        </authorList>
    </citation>
    <scope>NUCLEOTIDE SEQUENCE</scope>
    <source>
        <strain evidence="1">AS29M-1</strain>
    </source>
</reference>